<dbReference type="EMBL" id="BQNB010008951">
    <property type="protein sequence ID" value="GJS56660.1"/>
    <property type="molecule type" value="Genomic_DNA"/>
</dbReference>
<proteinExistence type="predicted"/>
<evidence type="ECO:0000313" key="2">
    <source>
        <dbReference type="Proteomes" id="UP001151760"/>
    </source>
</evidence>
<accession>A0ABQ4WUY0</accession>
<gene>
    <name evidence="1" type="ORF">Tco_0651444</name>
</gene>
<keyword evidence="2" id="KW-1185">Reference proteome</keyword>
<dbReference type="Proteomes" id="UP001151760">
    <property type="component" value="Unassembled WGS sequence"/>
</dbReference>
<sequence>MAAFKVLETQFYKFIKSQTYLDDEYVVMTRKYFLEYTQLEIREFRSDSEPIYDEELMAEVQLIADPYVFVIRTTYTEQPEFNNEGEVDQNAEQCHDTCPLSAKLTDNQTTELSNQSLESKNICLHVVHEKTMTPRSCLRWKPTGKVFNSVGLRWVPTGKIFTSSTTTVDSEPPHGSNTDITNLYECTPFNLKKERIKVWIKENVISGRPRLHWIALIQEIYARQNSQGIRKHFRVILFSIHSDDGNPSRVNIKQLCYSLHPLKELCPQSELRTSPRVPANLNQW</sequence>
<reference evidence="1" key="1">
    <citation type="journal article" date="2022" name="Int. J. Mol. Sci.">
        <title>Draft Genome of Tanacetum Coccineum: Genomic Comparison of Closely Related Tanacetum-Family Plants.</title>
        <authorList>
            <person name="Yamashiro T."/>
            <person name="Shiraishi A."/>
            <person name="Nakayama K."/>
            <person name="Satake H."/>
        </authorList>
    </citation>
    <scope>NUCLEOTIDE SEQUENCE</scope>
</reference>
<organism evidence="1 2">
    <name type="scientific">Tanacetum coccineum</name>
    <dbReference type="NCBI Taxonomy" id="301880"/>
    <lineage>
        <taxon>Eukaryota</taxon>
        <taxon>Viridiplantae</taxon>
        <taxon>Streptophyta</taxon>
        <taxon>Embryophyta</taxon>
        <taxon>Tracheophyta</taxon>
        <taxon>Spermatophyta</taxon>
        <taxon>Magnoliopsida</taxon>
        <taxon>eudicotyledons</taxon>
        <taxon>Gunneridae</taxon>
        <taxon>Pentapetalae</taxon>
        <taxon>asterids</taxon>
        <taxon>campanulids</taxon>
        <taxon>Asterales</taxon>
        <taxon>Asteraceae</taxon>
        <taxon>Asteroideae</taxon>
        <taxon>Anthemideae</taxon>
        <taxon>Anthemidinae</taxon>
        <taxon>Tanacetum</taxon>
    </lineage>
</organism>
<name>A0ABQ4WUY0_9ASTR</name>
<comment type="caution">
    <text evidence="1">The sequence shown here is derived from an EMBL/GenBank/DDBJ whole genome shotgun (WGS) entry which is preliminary data.</text>
</comment>
<protein>
    <submittedName>
        <fullName evidence="1">Uncharacterized protein</fullName>
    </submittedName>
</protein>
<reference evidence="1" key="2">
    <citation type="submission" date="2022-01" db="EMBL/GenBank/DDBJ databases">
        <authorList>
            <person name="Yamashiro T."/>
            <person name="Shiraishi A."/>
            <person name="Satake H."/>
            <person name="Nakayama K."/>
        </authorList>
    </citation>
    <scope>NUCLEOTIDE SEQUENCE</scope>
</reference>
<evidence type="ECO:0000313" key="1">
    <source>
        <dbReference type="EMBL" id="GJS56660.1"/>
    </source>
</evidence>